<sequence>MADALRLALVGCGRQMRQNLLPFLQRIPGHRVVACVDPDRSLAAELASLAGGVVHAESVEALDLETVDAAVLAVPPEPSYVLTRYLVEHGVDCFVEKPAGPSTAALQDLDKVVHNTGRHVQVGFNFRYAETLQRLHELSRDVRATPCSVTIDFYSRHPSAPQWGVDTTLEAWIRHNGVHALDLARWFVPSPVVQVDAHAITGDADRFQGTVFLRHDDGSLSTLRMGNHVRRFLVGVTVQGMDGSRYSAPSLERVTLDLSEGLPFGQELHSTRNLDHGWTRSGFGPELEAFLDACRRKPAGHPVNGNGDGHSPTWEAPTVADALAASKLCDQTMDELHATGGSGFGSLTDPVPASAEVG</sequence>
<dbReference type="OrthoDB" id="103047at2"/>
<gene>
    <name evidence="2" type="ORF">FED44_27065</name>
</gene>
<evidence type="ECO:0000313" key="3">
    <source>
        <dbReference type="Proteomes" id="UP000309033"/>
    </source>
</evidence>
<organism evidence="2 3">
    <name type="scientific">Microbispora triticiradicis</name>
    <dbReference type="NCBI Taxonomy" id="2200763"/>
    <lineage>
        <taxon>Bacteria</taxon>
        <taxon>Bacillati</taxon>
        <taxon>Actinomycetota</taxon>
        <taxon>Actinomycetes</taxon>
        <taxon>Streptosporangiales</taxon>
        <taxon>Streptosporangiaceae</taxon>
        <taxon>Microbispora</taxon>
    </lineage>
</organism>
<dbReference type="InterPro" id="IPR051450">
    <property type="entry name" value="Gfo/Idh/MocA_Oxidoreductases"/>
</dbReference>
<dbReference type="PANTHER" id="PTHR43377:SF1">
    <property type="entry name" value="BILIVERDIN REDUCTASE A"/>
    <property type="match status" value="1"/>
</dbReference>
<dbReference type="Pfam" id="PF01408">
    <property type="entry name" value="GFO_IDH_MocA"/>
    <property type="match status" value="1"/>
</dbReference>
<proteinExistence type="predicted"/>
<dbReference type="Gene3D" id="3.40.50.720">
    <property type="entry name" value="NAD(P)-binding Rossmann-like Domain"/>
    <property type="match status" value="1"/>
</dbReference>
<evidence type="ECO:0000313" key="2">
    <source>
        <dbReference type="EMBL" id="TLP54814.1"/>
    </source>
</evidence>
<dbReference type="Gene3D" id="3.30.360.10">
    <property type="entry name" value="Dihydrodipicolinate Reductase, domain 2"/>
    <property type="match status" value="1"/>
</dbReference>
<accession>A0A5R8YNH4</accession>
<name>A0A5R8YNH4_9ACTN</name>
<comment type="caution">
    <text evidence="2">The sequence shown here is derived from an EMBL/GenBank/DDBJ whole genome shotgun (WGS) entry which is preliminary data.</text>
</comment>
<dbReference type="EMBL" id="VANP01000012">
    <property type="protein sequence ID" value="TLP54814.1"/>
    <property type="molecule type" value="Genomic_DNA"/>
</dbReference>
<dbReference type="Proteomes" id="UP000309033">
    <property type="component" value="Unassembled WGS sequence"/>
</dbReference>
<dbReference type="PANTHER" id="PTHR43377">
    <property type="entry name" value="BILIVERDIN REDUCTASE A"/>
    <property type="match status" value="1"/>
</dbReference>
<protein>
    <submittedName>
        <fullName evidence="2">Gfo/Idh/MocA family oxidoreductase</fullName>
    </submittedName>
</protein>
<dbReference type="InterPro" id="IPR000683">
    <property type="entry name" value="Gfo/Idh/MocA-like_OxRdtase_N"/>
</dbReference>
<dbReference type="SUPFAM" id="SSF51735">
    <property type="entry name" value="NAD(P)-binding Rossmann-fold domains"/>
    <property type="match status" value="1"/>
</dbReference>
<dbReference type="GO" id="GO:0000166">
    <property type="term" value="F:nucleotide binding"/>
    <property type="evidence" value="ECO:0007669"/>
    <property type="project" value="InterPro"/>
</dbReference>
<evidence type="ECO:0000259" key="1">
    <source>
        <dbReference type="Pfam" id="PF01408"/>
    </source>
</evidence>
<dbReference type="InterPro" id="IPR036291">
    <property type="entry name" value="NAD(P)-bd_dom_sf"/>
</dbReference>
<keyword evidence="3" id="KW-1185">Reference proteome</keyword>
<dbReference type="SUPFAM" id="SSF55347">
    <property type="entry name" value="Glyceraldehyde-3-phosphate dehydrogenase-like, C-terminal domain"/>
    <property type="match status" value="1"/>
</dbReference>
<feature type="domain" description="Gfo/Idh/MocA-like oxidoreductase N-terminal" evidence="1">
    <location>
        <begin position="6"/>
        <end position="124"/>
    </location>
</feature>
<reference evidence="2" key="1">
    <citation type="submission" date="2019-05" db="EMBL/GenBank/DDBJ databases">
        <title>Isolation, diversity and antifungal activity of Actinobacteria from wheat.</title>
        <authorList>
            <person name="Yu B."/>
        </authorList>
    </citation>
    <scope>NUCLEOTIDE SEQUENCE [LARGE SCALE GENOMIC DNA]</scope>
    <source>
        <strain evidence="2">NEAU-HEGS1-5</strain>
    </source>
</reference>
<dbReference type="AlphaFoldDB" id="A0A5R8YNH4"/>